<evidence type="ECO:0000313" key="3">
    <source>
        <dbReference type="Proteomes" id="UP000078240"/>
    </source>
</evidence>
<dbReference type="EMBL" id="LSBH01000002">
    <property type="protein sequence ID" value="OAQ84028.1"/>
    <property type="molecule type" value="Genomic_DNA"/>
</dbReference>
<dbReference type="AlphaFoldDB" id="A0A179H2V1"/>
<feature type="region of interest" description="Disordered" evidence="1">
    <location>
        <begin position="62"/>
        <end position="97"/>
    </location>
</feature>
<evidence type="ECO:0000313" key="2">
    <source>
        <dbReference type="EMBL" id="OAQ84028.1"/>
    </source>
</evidence>
<dbReference type="Proteomes" id="UP000078240">
    <property type="component" value="Unassembled WGS sequence"/>
</dbReference>
<sequence>MLATWVSSASFRFAIFFLSCPDPPSGRGEKGDGERRGLRIVKSKTSSAPTLYRLQGKVAPSRTELKCHPSRSSGPLVGLACVPSGGGPPPPRRSEAA</sequence>
<gene>
    <name evidence="2" type="ORF">VFPBJ_02796</name>
</gene>
<evidence type="ECO:0000256" key="1">
    <source>
        <dbReference type="SAM" id="MobiDB-lite"/>
    </source>
</evidence>
<name>A0A179H2V1_PURLI</name>
<protein>
    <submittedName>
        <fullName evidence="2">Uncharacterized protein</fullName>
    </submittedName>
</protein>
<accession>A0A179H2V1</accession>
<reference evidence="2 3" key="1">
    <citation type="submission" date="2016-01" db="EMBL/GenBank/DDBJ databases">
        <title>Biosynthesis of antibiotic leucinostatins and their inhibition on Phytophthora in bio-control Purpureocillium lilacinum.</title>
        <authorList>
            <person name="Wang G."/>
            <person name="Liu Z."/>
            <person name="Lin R."/>
            <person name="Li E."/>
            <person name="Mao Z."/>
            <person name="Ling J."/>
            <person name="Yin W."/>
            <person name="Xie B."/>
        </authorList>
    </citation>
    <scope>NUCLEOTIDE SEQUENCE [LARGE SCALE GENOMIC DNA]</scope>
    <source>
        <strain evidence="2">PLBJ-1</strain>
    </source>
</reference>
<proteinExistence type="predicted"/>
<organism evidence="2 3">
    <name type="scientific">Purpureocillium lilacinum</name>
    <name type="common">Paecilomyces lilacinus</name>
    <dbReference type="NCBI Taxonomy" id="33203"/>
    <lineage>
        <taxon>Eukaryota</taxon>
        <taxon>Fungi</taxon>
        <taxon>Dikarya</taxon>
        <taxon>Ascomycota</taxon>
        <taxon>Pezizomycotina</taxon>
        <taxon>Sordariomycetes</taxon>
        <taxon>Hypocreomycetidae</taxon>
        <taxon>Hypocreales</taxon>
        <taxon>Ophiocordycipitaceae</taxon>
        <taxon>Purpureocillium</taxon>
    </lineage>
</organism>
<comment type="caution">
    <text evidence="2">The sequence shown here is derived from an EMBL/GenBank/DDBJ whole genome shotgun (WGS) entry which is preliminary data.</text>
</comment>